<organism evidence="2">
    <name type="scientific">Arundo donax</name>
    <name type="common">Giant reed</name>
    <name type="synonym">Donax arundinaceus</name>
    <dbReference type="NCBI Taxonomy" id="35708"/>
    <lineage>
        <taxon>Eukaryota</taxon>
        <taxon>Viridiplantae</taxon>
        <taxon>Streptophyta</taxon>
        <taxon>Embryophyta</taxon>
        <taxon>Tracheophyta</taxon>
        <taxon>Spermatophyta</taxon>
        <taxon>Magnoliopsida</taxon>
        <taxon>Liliopsida</taxon>
        <taxon>Poales</taxon>
        <taxon>Poaceae</taxon>
        <taxon>PACMAD clade</taxon>
        <taxon>Arundinoideae</taxon>
        <taxon>Arundineae</taxon>
        <taxon>Arundo</taxon>
    </lineage>
</organism>
<feature type="region of interest" description="Disordered" evidence="1">
    <location>
        <begin position="1"/>
        <end position="48"/>
    </location>
</feature>
<dbReference type="AlphaFoldDB" id="A0A0A9C4J4"/>
<sequence length="79" mass="8581">MRRIRIPPKIAERTRRPPLIPPPPDPPIRPEQPAPEAPGTSSEWPDPRLDIAADTSIVCHLPRVAGSARVLNPAIAADT</sequence>
<reference evidence="2" key="2">
    <citation type="journal article" date="2015" name="Data Brief">
        <title>Shoot transcriptome of the giant reed, Arundo donax.</title>
        <authorList>
            <person name="Barrero R.A."/>
            <person name="Guerrero F.D."/>
            <person name="Moolhuijzen P."/>
            <person name="Goolsby J.A."/>
            <person name="Tidwell J."/>
            <person name="Bellgard S.E."/>
            <person name="Bellgard M.I."/>
        </authorList>
    </citation>
    <scope>NUCLEOTIDE SEQUENCE</scope>
    <source>
        <tissue evidence="2">Shoot tissue taken approximately 20 cm above the soil surface</tissue>
    </source>
</reference>
<reference evidence="2" key="1">
    <citation type="submission" date="2014-09" db="EMBL/GenBank/DDBJ databases">
        <authorList>
            <person name="Magalhaes I.L.F."/>
            <person name="Oliveira U."/>
            <person name="Santos F.R."/>
            <person name="Vidigal T.H.D.A."/>
            <person name="Brescovit A.D."/>
            <person name="Santos A.J."/>
        </authorList>
    </citation>
    <scope>NUCLEOTIDE SEQUENCE</scope>
    <source>
        <tissue evidence="2">Shoot tissue taken approximately 20 cm above the soil surface</tissue>
    </source>
</reference>
<protein>
    <submittedName>
        <fullName evidence="2">Uncharacterized protein</fullName>
    </submittedName>
</protein>
<evidence type="ECO:0000313" key="2">
    <source>
        <dbReference type="EMBL" id="JAD68315.1"/>
    </source>
</evidence>
<proteinExistence type="predicted"/>
<evidence type="ECO:0000256" key="1">
    <source>
        <dbReference type="SAM" id="MobiDB-lite"/>
    </source>
</evidence>
<name>A0A0A9C4J4_ARUDO</name>
<accession>A0A0A9C4J4</accession>
<feature type="compositionally biased region" description="Pro residues" evidence="1">
    <location>
        <begin position="18"/>
        <end position="36"/>
    </location>
</feature>
<dbReference type="EMBL" id="GBRH01229580">
    <property type="protein sequence ID" value="JAD68315.1"/>
    <property type="molecule type" value="Transcribed_RNA"/>
</dbReference>